<dbReference type="STRING" id="1302272.FC96_GL001926"/>
<gene>
    <name evidence="1" type="ORF">FC96_GL001926</name>
</gene>
<dbReference type="PATRIC" id="fig|1302272.5.peg.1964"/>
<dbReference type="Proteomes" id="UP000050911">
    <property type="component" value="Unassembled WGS sequence"/>
</dbReference>
<dbReference type="RefSeq" id="WP_054660795.1">
    <property type="nucleotide sequence ID" value="NZ_AZCX01000004.1"/>
</dbReference>
<organism evidence="1 2">
    <name type="scientific">Secundilactobacillus kimchicus JCM 15530</name>
    <dbReference type="NCBI Taxonomy" id="1302272"/>
    <lineage>
        <taxon>Bacteria</taxon>
        <taxon>Bacillati</taxon>
        <taxon>Bacillota</taxon>
        <taxon>Bacilli</taxon>
        <taxon>Lactobacillales</taxon>
        <taxon>Lactobacillaceae</taxon>
        <taxon>Secundilactobacillus</taxon>
    </lineage>
</organism>
<dbReference type="AlphaFoldDB" id="A0A0R1HNT6"/>
<accession>A0A0R1HNT6</accession>
<reference evidence="1 2" key="1">
    <citation type="journal article" date="2015" name="Genome Announc.">
        <title>Expanding the biotechnology potential of lactobacilli through comparative genomics of 213 strains and associated genera.</title>
        <authorList>
            <person name="Sun Z."/>
            <person name="Harris H.M."/>
            <person name="McCann A."/>
            <person name="Guo C."/>
            <person name="Argimon S."/>
            <person name="Zhang W."/>
            <person name="Yang X."/>
            <person name="Jeffery I.B."/>
            <person name="Cooney J.C."/>
            <person name="Kagawa T.F."/>
            <person name="Liu W."/>
            <person name="Song Y."/>
            <person name="Salvetti E."/>
            <person name="Wrobel A."/>
            <person name="Rasinkangas P."/>
            <person name="Parkhill J."/>
            <person name="Rea M.C."/>
            <person name="O'Sullivan O."/>
            <person name="Ritari J."/>
            <person name="Douillard F.P."/>
            <person name="Paul Ross R."/>
            <person name="Yang R."/>
            <person name="Briner A.E."/>
            <person name="Felis G.E."/>
            <person name="de Vos W.M."/>
            <person name="Barrangou R."/>
            <person name="Klaenhammer T.R."/>
            <person name="Caufield P.W."/>
            <person name="Cui Y."/>
            <person name="Zhang H."/>
            <person name="O'Toole P.W."/>
        </authorList>
    </citation>
    <scope>NUCLEOTIDE SEQUENCE [LARGE SCALE GENOMIC DNA]</scope>
    <source>
        <strain evidence="1 2">JCM 15530</strain>
    </source>
</reference>
<evidence type="ECO:0000313" key="2">
    <source>
        <dbReference type="Proteomes" id="UP000050911"/>
    </source>
</evidence>
<comment type="caution">
    <text evidence="1">The sequence shown here is derived from an EMBL/GenBank/DDBJ whole genome shotgun (WGS) entry which is preliminary data.</text>
</comment>
<protein>
    <submittedName>
        <fullName evidence="1">Uncharacterized protein</fullName>
    </submittedName>
</protein>
<dbReference type="OrthoDB" id="2279120at2"/>
<evidence type="ECO:0000313" key="1">
    <source>
        <dbReference type="EMBL" id="KRK48188.1"/>
    </source>
</evidence>
<sequence>MANTLFSTLSRISPAHISNQYTTAAKDVPTGALVKGEKQGIKVYDDLDSLTEDYESYTPAWKKARAYFKANGEAASLAVVTFAETDSKKAPAPANVKATPANDGAKVTADVVTAMADSDLSADAIAAVTALKKYYFAGPQFWFLVDFDSEVANAISNFVEKQNTGIFLAYSTDATQLQAFTANKKTYPMTLPAVDDTNAEIQDTYNNVFDAAFAGAMYGRRPHSAVKYAIGDLPYTQPQDRYDFTPDDMAELEKYNIATYAYVLDAPRLTSSRMAAEGFHLDTILGWDWIQNEVHARLANLFVQSADQGIPYDEVGFDSIIGVIKGVFIDAGDLDIIAPIRDTNGNETLLSKLSQTWSTA</sequence>
<keyword evidence="2" id="KW-1185">Reference proteome</keyword>
<name>A0A0R1HNT6_9LACO</name>
<dbReference type="EMBL" id="AZCX01000004">
    <property type="protein sequence ID" value="KRK48188.1"/>
    <property type="molecule type" value="Genomic_DNA"/>
</dbReference>
<proteinExistence type="predicted"/>